<evidence type="ECO:0000256" key="1">
    <source>
        <dbReference type="ARBA" id="ARBA00023242"/>
    </source>
</evidence>
<dbReference type="InParanoid" id="W3XAD6"/>
<dbReference type="AlphaFoldDB" id="W3XAD6"/>
<reference evidence="4" key="1">
    <citation type="journal article" date="2015" name="BMC Genomics">
        <title>Genomic and transcriptomic analysis of the endophytic fungus Pestalotiopsis fici reveals its lifestyle and high potential for synthesis of natural products.</title>
        <authorList>
            <person name="Wang X."/>
            <person name="Zhang X."/>
            <person name="Liu L."/>
            <person name="Xiang M."/>
            <person name="Wang W."/>
            <person name="Sun X."/>
            <person name="Che Y."/>
            <person name="Guo L."/>
            <person name="Liu G."/>
            <person name="Guo L."/>
            <person name="Wang C."/>
            <person name="Yin W.B."/>
            <person name="Stadler M."/>
            <person name="Zhang X."/>
            <person name="Liu X."/>
        </authorList>
    </citation>
    <scope>NUCLEOTIDE SEQUENCE [LARGE SCALE GENOMIC DNA]</scope>
    <source>
        <strain evidence="4">W106-1 / CGMCC3.15140</strain>
    </source>
</reference>
<dbReference type="HOGENOM" id="CLU_036096_1_0_1"/>
<dbReference type="PANTHER" id="PTHR37540">
    <property type="entry name" value="TRANSCRIPTION FACTOR (ACR-2), PUTATIVE-RELATED-RELATED"/>
    <property type="match status" value="1"/>
</dbReference>
<evidence type="ECO:0000313" key="4">
    <source>
        <dbReference type="Proteomes" id="UP000030651"/>
    </source>
</evidence>
<dbReference type="RefSeq" id="XP_007831668.1">
    <property type="nucleotide sequence ID" value="XM_007833477.1"/>
</dbReference>
<dbReference type="eggNOG" id="ENOG502S89D">
    <property type="taxonomic scope" value="Eukaryota"/>
</dbReference>
<dbReference type="PANTHER" id="PTHR37540:SF10">
    <property type="entry name" value="SIGMA-70 REGION 2 FAMILY PROTEIN"/>
    <property type="match status" value="1"/>
</dbReference>
<name>W3XAD6_PESFW</name>
<evidence type="ECO:0000256" key="2">
    <source>
        <dbReference type="SAM" id="MobiDB-lite"/>
    </source>
</evidence>
<dbReference type="Pfam" id="PF11951">
    <property type="entry name" value="Fungal_trans_2"/>
    <property type="match status" value="1"/>
</dbReference>
<protein>
    <submittedName>
        <fullName evidence="3">Uncharacterized protein</fullName>
    </submittedName>
</protein>
<proteinExistence type="predicted"/>
<dbReference type="OMA" id="VMQIVNH"/>
<keyword evidence="4" id="KW-1185">Reference proteome</keyword>
<dbReference type="Proteomes" id="UP000030651">
    <property type="component" value="Unassembled WGS sequence"/>
</dbReference>
<sequence length="561" mass="62797">MPQFEFVTISDPSEAKKHSTKVRRHVMKDIGKARRKVKPGAKEKTTTKRKGAADTPEEADRDIIPIRTGRRQIQVSVGPERDMSTRAARPPVISPWAEGLLSQMIYPIEMNESKLELVRFMVEEARYVYRPFRFLWLGLSVTNEAAWYITLANSAAWRAGDWGSMVKDIQGNPEALGYYSKSLNRISERLNNAPDDVDLEGLIVAIAGCICHDATMGNFDRVNVHLQGLKRMIDKKGGMSKLSIPLLPLAIAWLDLNAATYRNSLPYFPAINAAALVIEDVGDECQYLDALLERWDHQCPSLGDIQSAIMATSKVAAHINKHNEKPGFWRDDLNLARMLSPASHEILTLPGRPLPDDVLDPNYSGVAAREAFRCAALIFLADVKRRFNAPVWELPRHLDAFRQISRLPMVDWAAVPELNLWAHAVAALVDDKADHEDRSWHIKVIVGIMDVIGCRTAAEGLGIARGVIWIDNLMGERAARLEVDIDAHLRAREDPPERNIQESTETAPLKTTGIVQNKVLAKDTTTGHITLKSTPRRIEVDRTSIFESALERSRALQRAES</sequence>
<dbReference type="OrthoDB" id="3469225at2759"/>
<gene>
    <name evidence="3" type="ORF">PFICI_04896</name>
</gene>
<dbReference type="KEGG" id="pfy:PFICI_04896"/>
<dbReference type="GeneID" id="19269909"/>
<keyword evidence="1" id="KW-0539">Nucleus</keyword>
<accession>W3XAD6</accession>
<dbReference type="InterPro" id="IPR021858">
    <property type="entry name" value="Fun_TF"/>
</dbReference>
<dbReference type="STRING" id="1229662.W3XAD6"/>
<evidence type="ECO:0000313" key="3">
    <source>
        <dbReference type="EMBL" id="ETS83020.1"/>
    </source>
</evidence>
<organism evidence="3 4">
    <name type="scientific">Pestalotiopsis fici (strain W106-1 / CGMCC3.15140)</name>
    <dbReference type="NCBI Taxonomy" id="1229662"/>
    <lineage>
        <taxon>Eukaryota</taxon>
        <taxon>Fungi</taxon>
        <taxon>Dikarya</taxon>
        <taxon>Ascomycota</taxon>
        <taxon>Pezizomycotina</taxon>
        <taxon>Sordariomycetes</taxon>
        <taxon>Xylariomycetidae</taxon>
        <taxon>Amphisphaeriales</taxon>
        <taxon>Sporocadaceae</taxon>
        <taxon>Pestalotiopsis</taxon>
    </lineage>
</organism>
<feature type="region of interest" description="Disordered" evidence="2">
    <location>
        <begin position="1"/>
        <end position="60"/>
    </location>
</feature>
<dbReference type="EMBL" id="KI912111">
    <property type="protein sequence ID" value="ETS83020.1"/>
    <property type="molecule type" value="Genomic_DNA"/>
</dbReference>